<dbReference type="InterPro" id="IPR036396">
    <property type="entry name" value="Cyt_P450_sf"/>
</dbReference>
<evidence type="ECO:0000256" key="1">
    <source>
        <dbReference type="ARBA" id="ARBA00001971"/>
    </source>
</evidence>
<dbReference type="RefSeq" id="WP_078875174.1">
    <property type="nucleotide sequence ID" value="NZ_BJMM01000017.1"/>
</dbReference>
<evidence type="ECO:0000256" key="2">
    <source>
        <dbReference type="ARBA" id="ARBA00010617"/>
    </source>
</evidence>
<comment type="similarity">
    <text evidence="2 4">Belongs to the cytochrome P450 family.</text>
</comment>
<evidence type="ECO:0000313" key="6">
    <source>
        <dbReference type="Proteomes" id="UP000319210"/>
    </source>
</evidence>
<keyword evidence="4" id="KW-0503">Monooxygenase</keyword>
<dbReference type="PROSITE" id="PS00086">
    <property type="entry name" value="CYTOCHROME_P450"/>
    <property type="match status" value="1"/>
</dbReference>
<evidence type="ECO:0000256" key="4">
    <source>
        <dbReference type="RuleBase" id="RU000461"/>
    </source>
</evidence>
<proteinExistence type="inferred from homology"/>
<keyword evidence="3 4" id="KW-0349">Heme</keyword>
<dbReference type="PRINTS" id="PR00463">
    <property type="entry name" value="EP450I"/>
</dbReference>
<dbReference type="InterPro" id="IPR050121">
    <property type="entry name" value="Cytochrome_P450_monoxygenase"/>
</dbReference>
<dbReference type="GO" id="GO:0004497">
    <property type="term" value="F:monooxygenase activity"/>
    <property type="evidence" value="ECO:0007669"/>
    <property type="project" value="UniProtKB-KW"/>
</dbReference>
<evidence type="ECO:0000256" key="3">
    <source>
        <dbReference type="PIRSR" id="PIRSR602401-1"/>
    </source>
</evidence>
<feature type="binding site" description="axial binding residue" evidence="3">
    <location>
        <position position="385"/>
    </location>
    <ligand>
        <name>heme</name>
        <dbReference type="ChEBI" id="CHEBI:30413"/>
    </ligand>
    <ligandPart>
        <name>Fe</name>
        <dbReference type="ChEBI" id="CHEBI:18248"/>
    </ligandPart>
</feature>
<dbReference type="Gene3D" id="1.10.630.10">
    <property type="entry name" value="Cytochrome P450"/>
    <property type="match status" value="1"/>
</dbReference>
<dbReference type="AlphaFoldDB" id="A0A4Y3R006"/>
<organism evidence="5 6">
    <name type="scientific">Streptomyces cacaoi</name>
    <dbReference type="NCBI Taxonomy" id="1898"/>
    <lineage>
        <taxon>Bacteria</taxon>
        <taxon>Bacillati</taxon>
        <taxon>Actinomycetota</taxon>
        <taxon>Actinomycetes</taxon>
        <taxon>Kitasatosporales</taxon>
        <taxon>Streptomycetaceae</taxon>
        <taxon>Streptomyces</taxon>
    </lineage>
</organism>
<dbReference type="Pfam" id="PF00067">
    <property type="entry name" value="p450"/>
    <property type="match status" value="1"/>
</dbReference>
<dbReference type="PRINTS" id="PR00385">
    <property type="entry name" value="P450"/>
</dbReference>
<keyword evidence="6" id="KW-1185">Reference proteome</keyword>
<dbReference type="InterPro" id="IPR017972">
    <property type="entry name" value="Cyt_P450_CS"/>
</dbReference>
<dbReference type="InterPro" id="IPR001128">
    <property type="entry name" value="Cyt_P450"/>
</dbReference>
<comment type="cofactor">
    <cofactor evidence="1 3">
        <name>heme</name>
        <dbReference type="ChEBI" id="CHEBI:30413"/>
    </cofactor>
</comment>
<comment type="caution">
    <text evidence="5">The sequence shown here is derived from an EMBL/GenBank/DDBJ whole genome shotgun (WGS) entry which is preliminary data.</text>
</comment>
<name>A0A4Y3R006_STRCI</name>
<gene>
    <name evidence="5" type="ORF">SCA03_35560</name>
</gene>
<protein>
    <submittedName>
        <fullName evidence="5">Cytochrome P450</fullName>
    </submittedName>
</protein>
<dbReference type="EMBL" id="BJMM01000017">
    <property type="protein sequence ID" value="GEB51005.1"/>
    <property type="molecule type" value="Genomic_DNA"/>
</dbReference>
<accession>A0A4Y3R006</accession>
<reference evidence="5 6" key="1">
    <citation type="submission" date="2019-06" db="EMBL/GenBank/DDBJ databases">
        <title>Whole genome shotgun sequence of Streptomyces cacaoi subsp. cacaoi NBRC 12748.</title>
        <authorList>
            <person name="Hosoyama A."/>
            <person name="Uohara A."/>
            <person name="Ohji S."/>
            <person name="Ichikawa N."/>
        </authorList>
    </citation>
    <scope>NUCLEOTIDE SEQUENCE [LARGE SCALE GENOMIC DNA]</scope>
    <source>
        <strain evidence="5 6">NBRC 12748</strain>
    </source>
</reference>
<dbReference type="Proteomes" id="UP000319210">
    <property type="component" value="Unassembled WGS sequence"/>
</dbReference>
<dbReference type="GO" id="GO:0016705">
    <property type="term" value="F:oxidoreductase activity, acting on paired donors, with incorporation or reduction of molecular oxygen"/>
    <property type="evidence" value="ECO:0007669"/>
    <property type="project" value="InterPro"/>
</dbReference>
<keyword evidence="3 4" id="KW-0408">Iron</keyword>
<dbReference type="InterPro" id="IPR002401">
    <property type="entry name" value="Cyt_P450_E_grp-I"/>
</dbReference>
<dbReference type="GO" id="GO:0020037">
    <property type="term" value="F:heme binding"/>
    <property type="evidence" value="ECO:0007669"/>
    <property type="project" value="InterPro"/>
</dbReference>
<dbReference type="SUPFAM" id="SSF48264">
    <property type="entry name" value="Cytochrome P450"/>
    <property type="match status" value="1"/>
</dbReference>
<dbReference type="GO" id="GO:0005506">
    <property type="term" value="F:iron ion binding"/>
    <property type="evidence" value="ECO:0007669"/>
    <property type="project" value="InterPro"/>
</dbReference>
<sequence length="440" mass="49109">MQEVPSAPGRWPLLGHAVPMARDPLAFLLSLAETGDLVRIGFGGLQVLVVTSVDVGREVLTWSGRQVTKGRLFDNMLPLVGDGLATADRETHRRHRRIIQPQFSEKHLARYAETMTQQAERFTSSLREGQRLDVGKEMSEYAINTLVATMFARDPDPRAVQTVRESVGVVLDTMLVRAVMPPWADRLPISPNRRFLAASRRIRAHIEELIEATPRTGLEDGGDLVSTLLAARDSETGDGLTDAEVRDELATILFAGTETTGTTMAWALHEMATHPEVQEKVLAELHSVLGEPRPVTYQDTLQLPYLRSVLEETLRLHGVTLLMRRTLEPIQLRGVEIPADTEIAFSLYALHRDRRLFGDDAEEFNPERGHDPRKNVPFGAGTRKCIGNDFSWTEAMITLATLLPRWELTPAPGYAPREALSAMPRPAGKFTMQVRPRTRP</sequence>
<keyword evidence="4" id="KW-0560">Oxidoreductase</keyword>
<dbReference type="PANTHER" id="PTHR24305">
    <property type="entry name" value="CYTOCHROME P450"/>
    <property type="match status" value="1"/>
</dbReference>
<evidence type="ECO:0000313" key="5">
    <source>
        <dbReference type="EMBL" id="GEB51005.1"/>
    </source>
</evidence>
<dbReference type="PANTHER" id="PTHR24305:SF166">
    <property type="entry name" value="CYTOCHROME P450 12A4, MITOCHONDRIAL-RELATED"/>
    <property type="match status" value="1"/>
</dbReference>
<keyword evidence="3 4" id="KW-0479">Metal-binding</keyword>